<dbReference type="GO" id="GO:0019509">
    <property type="term" value="P:L-methionine salvage from methylthioadenosine"/>
    <property type="evidence" value="ECO:0007669"/>
    <property type="project" value="InterPro"/>
</dbReference>
<organism evidence="5 6">
    <name type="scientific">Dendroctonus ponderosae</name>
    <name type="common">Mountain pine beetle</name>
    <dbReference type="NCBI Taxonomy" id="77166"/>
    <lineage>
        <taxon>Eukaryota</taxon>
        <taxon>Metazoa</taxon>
        <taxon>Ecdysozoa</taxon>
        <taxon>Arthropoda</taxon>
        <taxon>Hexapoda</taxon>
        <taxon>Insecta</taxon>
        <taxon>Pterygota</taxon>
        <taxon>Neoptera</taxon>
        <taxon>Endopterygota</taxon>
        <taxon>Coleoptera</taxon>
        <taxon>Polyphaga</taxon>
        <taxon>Cucujiformia</taxon>
        <taxon>Curculionidae</taxon>
        <taxon>Scolytinae</taxon>
        <taxon>Dendroctonus</taxon>
    </lineage>
</organism>
<dbReference type="SFLD" id="SFLDG01129">
    <property type="entry name" value="C1.5:_HAD__Beta-PGM__Phosphata"/>
    <property type="match status" value="1"/>
</dbReference>
<feature type="compositionally biased region" description="Basic and acidic residues" evidence="4">
    <location>
        <begin position="356"/>
        <end position="375"/>
    </location>
</feature>
<name>A0AAR5PCK0_DENPD</name>
<protein>
    <recommendedName>
        <fullName evidence="7">Enolase-phosphatase E1</fullName>
    </recommendedName>
</protein>
<sequence length="703" mass="77444">MSAENKSLGPSTAFEKCSVVLVDVLGTTTSINFAKETLFPYVVKNVEEVLTAKWDDEAVKSAVKQLKEGDDDISLEAAVKLVKDLTESNSENVGLKTIQGIVYEKGYESDDLKSHVFSDVPASFESWAKSRKVAVYSTGSVESQKQLFTKSIEGDLSQYISNYFDLSVGPKSESESYKKIVEKLAVKPEEIVFITDLIEEAKAAKSAGLSTALVDREGNPKLPEESKEFTVISSFKEITFENPSKRKITDEPAVTEVCANVKSSRKRIRSVGFVHEGEKLLFPNLRYASDNLQEPPSKLAKTACEKDVKSEDKHEESKTAAVPGELESKDTVEDEAMEVDAPKTVVNKEVTVESQEQAKPETNEKTEATLEKTESSVEDIVMAESENIIKLDETKTEKTEEKKDLSAKIEENEKKKDDKLEIKSDTKDNTEKAKSELEVLKKNSEETEPETLSREETIVKSDDTGENDEAGKSETSDVDKVKESKDEVKESKVEVTEKHQSNEELKSVTEKADESDKNVNVTDKTEVETEKKSEEIPEKKEVDASETKSAEHVTEAPKAAKESKDVTSDCVKTNETETVKEVVEPPNKIAEAEIEATSSESISCESKSAIEEPSPAKSEEEKENQKDLANKLENGDSLEAKKTSNGEVSQEEAKTNGDSQQPIDQGTTNGKTESTVSEVVEEIKVKKVEGSTSSDTPTVSVEV</sequence>
<evidence type="ECO:0000256" key="4">
    <source>
        <dbReference type="SAM" id="MobiDB-lite"/>
    </source>
</evidence>
<dbReference type="InterPro" id="IPR023214">
    <property type="entry name" value="HAD_sf"/>
</dbReference>
<dbReference type="GO" id="GO:0043874">
    <property type="term" value="F:acireductone synthase activity"/>
    <property type="evidence" value="ECO:0007669"/>
    <property type="project" value="InterPro"/>
</dbReference>
<proteinExistence type="predicted"/>
<keyword evidence="6" id="KW-1185">Reference proteome</keyword>
<dbReference type="InterPro" id="IPR036412">
    <property type="entry name" value="HAD-like_sf"/>
</dbReference>
<keyword evidence="2" id="KW-0378">Hydrolase</keyword>
<dbReference type="PANTHER" id="PTHR20371:SF1">
    <property type="entry name" value="ENOLASE-PHOSPHATASE E1"/>
    <property type="match status" value="1"/>
</dbReference>
<dbReference type="Pfam" id="PF00702">
    <property type="entry name" value="Hydrolase"/>
    <property type="match status" value="1"/>
</dbReference>
<dbReference type="SFLD" id="SFLDG01133">
    <property type="entry name" value="C1.5.4:_Enolase-phosphatase_Li"/>
    <property type="match status" value="1"/>
</dbReference>
<dbReference type="Gene3D" id="3.40.50.1000">
    <property type="entry name" value="HAD superfamily/HAD-like"/>
    <property type="match status" value="1"/>
</dbReference>
<feature type="region of interest" description="Disordered" evidence="4">
    <location>
        <begin position="684"/>
        <end position="703"/>
    </location>
</feature>
<dbReference type="PANTHER" id="PTHR20371">
    <property type="entry name" value="ENOLASE-PHOSPHATASE E1"/>
    <property type="match status" value="1"/>
</dbReference>
<evidence type="ECO:0000256" key="2">
    <source>
        <dbReference type="ARBA" id="ARBA00022801"/>
    </source>
</evidence>
<dbReference type="InterPro" id="IPR023943">
    <property type="entry name" value="Enolase-ppase_E1"/>
</dbReference>
<dbReference type="NCBIfam" id="TIGR01691">
    <property type="entry name" value="enolase-ppase"/>
    <property type="match status" value="1"/>
</dbReference>
<reference evidence="5" key="2">
    <citation type="submission" date="2024-08" db="UniProtKB">
        <authorList>
            <consortium name="EnsemblMetazoa"/>
        </authorList>
    </citation>
    <scope>IDENTIFICATION</scope>
</reference>
<keyword evidence="1" id="KW-0028">Amino-acid biosynthesis</keyword>
<dbReference type="Gene3D" id="1.10.720.60">
    <property type="match status" value="1"/>
</dbReference>
<feature type="compositionally biased region" description="Basic and acidic residues" evidence="4">
    <location>
        <begin position="387"/>
        <end position="583"/>
    </location>
</feature>
<accession>A0AAR5PCK0</accession>
<feature type="compositionally biased region" description="Polar residues" evidence="4">
    <location>
        <begin position="690"/>
        <end position="703"/>
    </location>
</feature>
<feature type="compositionally biased region" description="Basic and acidic residues" evidence="4">
    <location>
        <begin position="617"/>
        <end position="644"/>
    </location>
</feature>
<evidence type="ECO:0000256" key="1">
    <source>
        <dbReference type="ARBA" id="ARBA00022605"/>
    </source>
</evidence>
<dbReference type="SFLD" id="SFLDS00003">
    <property type="entry name" value="Haloacid_Dehalogenase"/>
    <property type="match status" value="1"/>
</dbReference>
<reference evidence="6" key="1">
    <citation type="journal article" date="2013" name="Genome Biol.">
        <title>Draft genome of the mountain pine beetle, Dendroctonus ponderosae Hopkins, a major forest pest.</title>
        <authorList>
            <person name="Keeling C.I."/>
            <person name="Yuen M.M."/>
            <person name="Liao N.Y."/>
            <person name="Docking T.R."/>
            <person name="Chan S.K."/>
            <person name="Taylor G.A."/>
            <person name="Palmquist D.L."/>
            <person name="Jackman S.D."/>
            <person name="Nguyen A."/>
            <person name="Li M."/>
            <person name="Henderson H."/>
            <person name="Janes J.K."/>
            <person name="Zhao Y."/>
            <person name="Pandoh P."/>
            <person name="Moore R."/>
            <person name="Sperling F.A."/>
            <person name="Huber D.P."/>
            <person name="Birol I."/>
            <person name="Jones S.J."/>
            <person name="Bohlmann J."/>
        </authorList>
    </citation>
    <scope>NUCLEOTIDE SEQUENCE</scope>
</reference>
<dbReference type="EnsemblMetazoa" id="XM_019903236.1">
    <property type="protein sequence ID" value="XP_019758795.1"/>
    <property type="gene ID" value="LOC109536834"/>
</dbReference>
<evidence type="ECO:0000256" key="3">
    <source>
        <dbReference type="ARBA" id="ARBA00023167"/>
    </source>
</evidence>
<keyword evidence="3" id="KW-0486">Methionine biosynthesis</keyword>
<feature type="compositionally biased region" description="Low complexity" evidence="4">
    <location>
        <begin position="584"/>
        <end position="616"/>
    </location>
</feature>
<dbReference type="SUPFAM" id="SSF56784">
    <property type="entry name" value="HAD-like"/>
    <property type="match status" value="1"/>
</dbReference>
<feature type="compositionally biased region" description="Basic and acidic residues" evidence="4">
    <location>
        <begin position="303"/>
        <end position="318"/>
    </location>
</feature>
<feature type="compositionally biased region" description="Polar residues" evidence="4">
    <location>
        <begin position="656"/>
        <end position="670"/>
    </location>
</feature>
<evidence type="ECO:0000313" key="6">
    <source>
        <dbReference type="Proteomes" id="UP000019118"/>
    </source>
</evidence>
<dbReference type="AlphaFoldDB" id="A0AAR5PCK0"/>
<evidence type="ECO:0000313" key="5">
    <source>
        <dbReference type="EnsemblMetazoa" id="XP_019758795.1"/>
    </source>
</evidence>
<evidence type="ECO:0008006" key="7">
    <source>
        <dbReference type="Google" id="ProtNLM"/>
    </source>
</evidence>
<feature type="region of interest" description="Disordered" evidence="4">
    <location>
        <begin position="292"/>
        <end position="676"/>
    </location>
</feature>
<dbReference type="GO" id="GO:0000287">
    <property type="term" value="F:magnesium ion binding"/>
    <property type="evidence" value="ECO:0007669"/>
    <property type="project" value="InterPro"/>
</dbReference>
<dbReference type="Proteomes" id="UP000019118">
    <property type="component" value="Unassembled WGS sequence"/>
</dbReference>